<feature type="compositionally biased region" description="Basic and acidic residues" evidence="1">
    <location>
        <begin position="30"/>
        <end position="43"/>
    </location>
</feature>
<reference evidence="2 3" key="1">
    <citation type="submission" date="2008-07" db="EMBL/GenBank/DDBJ databases">
        <authorList>
            <person name="El-Sayed N."/>
            <person name="Caler E."/>
            <person name="Inman J."/>
            <person name="Amedeo P."/>
            <person name="Hass B."/>
            <person name="Wortman J."/>
        </authorList>
    </citation>
    <scope>NUCLEOTIDE SEQUENCE [LARGE SCALE GENOMIC DNA]</scope>
    <source>
        <strain evidence="3">ATCC 50983 / TXsc</strain>
    </source>
</reference>
<dbReference type="Proteomes" id="UP000007800">
    <property type="component" value="Unassembled WGS sequence"/>
</dbReference>
<protein>
    <submittedName>
        <fullName evidence="2">Uncharacterized protein</fullName>
    </submittedName>
</protein>
<feature type="region of interest" description="Disordered" evidence="1">
    <location>
        <begin position="22"/>
        <end position="43"/>
    </location>
</feature>
<dbReference type="RefSeq" id="XP_002784502.1">
    <property type="nucleotide sequence ID" value="XM_002784456.1"/>
</dbReference>
<evidence type="ECO:0000313" key="3">
    <source>
        <dbReference type="Proteomes" id="UP000007800"/>
    </source>
</evidence>
<evidence type="ECO:0000313" key="2">
    <source>
        <dbReference type="EMBL" id="EER16298.1"/>
    </source>
</evidence>
<dbReference type="OrthoDB" id="439792at2759"/>
<dbReference type="EMBL" id="GG673045">
    <property type="protein sequence ID" value="EER16298.1"/>
    <property type="molecule type" value="Genomic_DNA"/>
</dbReference>
<dbReference type="AlphaFoldDB" id="C5KGU4"/>
<feature type="non-terminal residue" evidence="2">
    <location>
        <position position="95"/>
    </location>
</feature>
<organism evidence="3">
    <name type="scientific">Perkinsus marinus (strain ATCC 50983 / TXsc)</name>
    <dbReference type="NCBI Taxonomy" id="423536"/>
    <lineage>
        <taxon>Eukaryota</taxon>
        <taxon>Sar</taxon>
        <taxon>Alveolata</taxon>
        <taxon>Perkinsozoa</taxon>
        <taxon>Perkinsea</taxon>
        <taxon>Perkinsida</taxon>
        <taxon>Perkinsidae</taxon>
        <taxon>Perkinsus</taxon>
    </lineage>
</organism>
<name>C5KGU4_PERM5</name>
<feature type="non-terminal residue" evidence="2">
    <location>
        <position position="1"/>
    </location>
</feature>
<dbReference type="GeneID" id="9061524"/>
<dbReference type="SUPFAM" id="SSF52540">
    <property type="entry name" value="P-loop containing nucleoside triphosphate hydrolases"/>
    <property type="match status" value="1"/>
</dbReference>
<keyword evidence="3" id="KW-1185">Reference proteome</keyword>
<dbReference type="InParanoid" id="C5KGU4"/>
<gene>
    <name evidence="2" type="ORF">Pmar_PMAR009739</name>
</gene>
<sequence length="95" mass="10804">VLEVETPTTERVPDGLTTEVLLDEEGDDVPEQREEDYPNRVPPEERLSVILIGPPKTGKSTIAHALEVEHLRKRLTVDECIDWVLSNPKSIRDDY</sequence>
<evidence type="ECO:0000256" key="1">
    <source>
        <dbReference type="SAM" id="MobiDB-lite"/>
    </source>
</evidence>
<dbReference type="InterPro" id="IPR027417">
    <property type="entry name" value="P-loop_NTPase"/>
</dbReference>
<proteinExistence type="predicted"/>
<accession>C5KGU4</accession>